<dbReference type="Gene3D" id="3.40.50.10610">
    <property type="entry name" value="ABC-type transport auxiliary lipoprotein component"/>
    <property type="match status" value="1"/>
</dbReference>
<proteinExistence type="predicted"/>
<dbReference type="Proteomes" id="UP000649829">
    <property type="component" value="Unassembled WGS sequence"/>
</dbReference>
<reference evidence="2" key="1">
    <citation type="journal article" date="2014" name="Int. J. Syst. Evol. Microbiol.">
        <title>Complete genome sequence of Corynebacterium casei LMG S-19264T (=DSM 44701T), isolated from a smear-ripened cheese.</title>
        <authorList>
            <consortium name="US DOE Joint Genome Institute (JGI-PGF)"/>
            <person name="Walter F."/>
            <person name="Albersmeier A."/>
            <person name="Kalinowski J."/>
            <person name="Ruckert C."/>
        </authorList>
    </citation>
    <scope>NUCLEOTIDE SEQUENCE</scope>
    <source>
        <strain evidence="2">CGMCC 1.6293</strain>
    </source>
</reference>
<dbReference type="InterPro" id="IPR005586">
    <property type="entry name" value="ABC_trans_aux"/>
</dbReference>
<keyword evidence="2" id="KW-0449">Lipoprotein</keyword>
<organism evidence="2 3">
    <name type="scientific">Pseudooceanicola nanhaiensis</name>
    <dbReference type="NCBI Taxonomy" id="375761"/>
    <lineage>
        <taxon>Bacteria</taxon>
        <taxon>Pseudomonadati</taxon>
        <taxon>Pseudomonadota</taxon>
        <taxon>Alphaproteobacteria</taxon>
        <taxon>Rhodobacterales</taxon>
        <taxon>Paracoccaceae</taxon>
        <taxon>Pseudooceanicola</taxon>
    </lineage>
</organism>
<accession>A0A917WEG9</accession>
<evidence type="ECO:0000259" key="1">
    <source>
        <dbReference type="Pfam" id="PF03886"/>
    </source>
</evidence>
<keyword evidence="3" id="KW-1185">Reference proteome</keyword>
<reference evidence="2" key="2">
    <citation type="submission" date="2020-09" db="EMBL/GenBank/DDBJ databases">
        <authorList>
            <person name="Sun Q."/>
            <person name="Zhou Y."/>
        </authorList>
    </citation>
    <scope>NUCLEOTIDE SEQUENCE</scope>
    <source>
        <strain evidence="2">CGMCC 1.6293</strain>
    </source>
</reference>
<comment type="caution">
    <text evidence="2">The sequence shown here is derived from an EMBL/GenBank/DDBJ whole genome shotgun (WGS) entry which is preliminary data.</text>
</comment>
<evidence type="ECO:0000313" key="3">
    <source>
        <dbReference type="Proteomes" id="UP000649829"/>
    </source>
</evidence>
<gene>
    <name evidence="2" type="ORF">GCM10011534_22150</name>
</gene>
<dbReference type="EMBL" id="BMLF01000001">
    <property type="protein sequence ID" value="GGL99866.1"/>
    <property type="molecule type" value="Genomic_DNA"/>
</dbReference>
<dbReference type="PROSITE" id="PS51257">
    <property type="entry name" value="PROKAR_LIPOPROTEIN"/>
    <property type="match status" value="1"/>
</dbReference>
<dbReference type="RefSeq" id="WP_028287891.1">
    <property type="nucleotide sequence ID" value="NZ_BMLF01000001.1"/>
</dbReference>
<name>A0A917WEG9_9RHOB</name>
<protein>
    <submittedName>
        <fullName evidence="2">Lipoprotein</fullName>
    </submittedName>
</protein>
<dbReference type="Pfam" id="PF03886">
    <property type="entry name" value="ABC_trans_aux"/>
    <property type="match status" value="1"/>
</dbReference>
<feature type="domain" description="ABC-type transport auxiliary lipoprotein component" evidence="1">
    <location>
        <begin position="31"/>
        <end position="182"/>
    </location>
</feature>
<dbReference type="SUPFAM" id="SSF159594">
    <property type="entry name" value="XCC0632-like"/>
    <property type="match status" value="1"/>
</dbReference>
<sequence length="187" mass="19692">MRTNLIGATAALALLAGCGDNALRYSVPAVPVTQERVGIAYNSVEVLAVSLPSYAAAEEIYIRGADGALTSSTDLLWSDDPSRAVTLELTRYLGQITGARVAPEPWPFAERAAARLDVRVEEMYAEPGRFVMTGQFFGAPEDGGRDRAGLFSLAAPIPEGGGAAAIAAARAQVMRDLAADIARRALR</sequence>
<dbReference type="AlphaFoldDB" id="A0A917WEG9"/>
<evidence type="ECO:0000313" key="2">
    <source>
        <dbReference type="EMBL" id="GGL99866.1"/>
    </source>
</evidence>